<keyword evidence="3 5" id="KW-0175">Coiled coil</keyword>
<sequence length="436" mass="51427">MNFYEISPLLFSVFTLLGVFLWLKASKKIFENEKILLKEKLNEFSKQNELLKENEKQFLEEKIKLLSQCEILETKLEEKRLNYEQNLKNHAKEKEKLEFQYKQNLENLEKKFNENLKNQNQSLLNQNKIMLNDDIKKLLEEIFIPVKKSVKEYNEKLIQNEISLKTSIENMFKFSQNIGQNADKLAKILKGDKKIRGNFAELQLKNVLENSGLIENEQYKLQVAFKQDEKTYIADAIVFLDSKKSIVIDAKFSLPNDFSFEELSETLCKELAFNLKARIDELAKKPYANFDSHTYDFILLFIPYQNILDLILSVDLEIYQYAYKKKIYLTTPNTLFMALNTINISWRQVKGNENILKAFEELGRFYDKFTGVLEDFENIKKSLLNLENHIDKMENKLITGRGNLSLKFENLKYLGAKTSKNIPIEFNKEDTERLKQ</sequence>
<comment type="similarity">
    <text evidence="2">Belongs to the RmuC family.</text>
</comment>
<evidence type="ECO:0000256" key="3">
    <source>
        <dbReference type="ARBA" id="ARBA00023054"/>
    </source>
</evidence>
<dbReference type="eggNOG" id="COG1322">
    <property type="taxonomic scope" value="Bacteria"/>
</dbReference>
<dbReference type="RefSeq" id="WP_027304994.1">
    <property type="nucleotide sequence ID" value="NZ_CP020867.1"/>
</dbReference>
<evidence type="ECO:0000256" key="1">
    <source>
        <dbReference type="ARBA" id="ARBA00003416"/>
    </source>
</evidence>
<reference evidence="6 7" key="1">
    <citation type="submission" date="2017-04" db="EMBL/GenBank/DDBJ databases">
        <title>Complete genome sequence of the Campylobacter cuniculorum type strain LMG24588.</title>
        <authorList>
            <person name="Miller W.G."/>
            <person name="Yee E."/>
            <person name="Revez J."/>
            <person name="Bono J.L."/>
            <person name="Rossi M."/>
        </authorList>
    </citation>
    <scope>NUCLEOTIDE SEQUENCE [LARGE SCALE GENOMIC DNA]</scope>
    <source>
        <strain evidence="6 7">LMG 24588</strain>
    </source>
</reference>
<protein>
    <submittedName>
        <fullName evidence="6">DNA recombination protein</fullName>
    </submittedName>
</protein>
<organism evidence="6 7">
    <name type="scientific">Campylobacter cuniculorum DSM 23162 = LMG 24588</name>
    <dbReference type="NCBI Taxonomy" id="1121267"/>
    <lineage>
        <taxon>Bacteria</taxon>
        <taxon>Pseudomonadati</taxon>
        <taxon>Campylobacterota</taxon>
        <taxon>Epsilonproteobacteria</taxon>
        <taxon>Campylobacterales</taxon>
        <taxon>Campylobacteraceae</taxon>
        <taxon>Campylobacter</taxon>
    </lineage>
</organism>
<evidence type="ECO:0000256" key="5">
    <source>
        <dbReference type="SAM" id="Coils"/>
    </source>
</evidence>
<dbReference type="EMBL" id="CP020867">
    <property type="protein sequence ID" value="ARJ55760.1"/>
    <property type="molecule type" value="Genomic_DNA"/>
</dbReference>
<keyword evidence="4" id="KW-0233">DNA recombination</keyword>
<feature type="coiled-coil region" evidence="5">
    <location>
        <begin position="27"/>
        <end position="133"/>
    </location>
</feature>
<dbReference type="OrthoDB" id="5352014at2"/>
<accession>A0A1W6BUJ4</accession>
<dbReference type="Pfam" id="PF02646">
    <property type="entry name" value="RmuC"/>
    <property type="match status" value="1"/>
</dbReference>
<dbReference type="Proteomes" id="UP000192902">
    <property type="component" value="Chromosome"/>
</dbReference>
<comment type="function">
    <text evidence="1">Involved in DNA recombination.</text>
</comment>
<evidence type="ECO:0000256" key="2">
    <source>
        <dbReference type="ARBA" id="ARBA00009840"/>
    </source>
</evidence>
<proteinExistence type="inferred from homology"/>
<gene>
    <name evidence="6" type="primary">rmuC</name>
    <name evidence="6" type="ORF">CCUN_0092</name>
</gene>
<dbReference type="GO" id="GO:0006310">
    <property type="term" value="P:DNA recombination"/>
    <property type="evidence" value="ECO:0007669"/>
    <property type="project" value="UniProtKB-KW"/>
</dbReference>
<dbReference type="PANTHER" id="PTHR30563:SF0">
    <property type="entry name" value="DNA RECOMBINATION PROTEIN RMUC"/>
    <property type="match status" value="1"/>
</dbReference>
<evidence type="ECO:0000313" key="7">
    <source>
        <dbReference type="Proteomes" id="UP000192902"/>
    </source>
</evidence>
<dbReference type="PANTHER" id="PTHR30563">
    <property type="entry name" value="DNA RECOMBINATION PROTEIN RMUC"/>
    <property type="match status" value="1"/>
</dbReference>
<dbReference type="KEGG" id="ccun:CCUN_0092"/>
<dbReference type="InterPro" id="IPR003798">
    <property type="entry name" value="DNA_recombination_RmuC"/>
</dbReference>
<dbReference type="STRING" id="1121267.CCUN_0092"/>
<name>A0A1W6BUJ4_9BACT</name>
<evidence type="ECO:0000256" key="4">
    <source>
        <dbReference type="ARBA" id="ARBA00023172"/>
    </source>
</evidence>
<evidence type="ECO:0000313" key="6">
    <source>
        <dbReference type="EMBL" id="ARJ55760.1"/>
    </source>
</evidence>
<dbReference type="AlphaFoldDB" id="A0A1W6BUJ4"/>